<dbReference type="Proteomes" id="UP001332931">
    <property type="component" value="Unassembled WGS sequence"/>
</dbReference>
<dbReference type="EC" id="2.4.-.-" evidence="5"/>
<dbReference type="InterPro" id="IPR001173">
    <property type="entry name" value="Glyco_trans_2-like"/>
</dbReference>
<dbReference type="EMBL" id="JAZGJQ010000008">
    <property type="protein sequence ID" value="MEE6147809.1"/>
    <property type="molecule type" value="Genomic_DNA"/>
</dbReference>
<protein>
    <submittedName>
        <fullName evidence="5">Glycosyltransferase family 2 protein</fullName>
        <ecNumber evidence="5">2.4.-.-</ecNumber>
    </submittedName>
</protein>
<evidence type="ECO:0000256" key="2">
    <source>
        <dbReference type="SAM" id="MobiDB-lite"/>
    </source>
</evidence>
<comment type="caution">
    <text evidence="5">The sequence shown here is derived from an EMBL/GenBank/DDBJ whole genome shotgun (WGS) entry which is preliminary data.</text>
</comment>
<dbReference type="InterPro" id="IPR029044">
    <property type="entry name" value="Nucleotide-diphossugar_trans"/>
</dbReference>
<dbReference type="PANTHER" id="PTHR48090:SF8">
    <property type="entry name" value="GLYCOSYLTRANSFERASE CSBB-RELATED"/>
    <property type="match status" value="1"/>
</dbReference>
<feature type="domain" description="Glycosyltransferase 2-like" evidence="4">
    <location>
        <begin position="4"/>
        <end position="170"/>
    </location>
</feature>
<gene>
    <name evidence="5" type="ORF">VXJ25_07415</name>
</gene>
<keyword evidence="3" id="KW-1133">Transmembrane helix</keyword>
<accession>A0ABU7RBN5</accession>
<evidence type="ECO:0000313" key="6">
    <source>
        <dbReference type="Proteomes" id="UP001332931"/>
    </source>
</evidence>
<dbReference type="Pfam" id="PF00535">
    <property type="entry name" value="Glycos_transf_2"/>
    <property type="match status" value="1"/>
</dbReference>
<sequence length="333" mass="36272">MDLSVIVPCYNEAESLPSFVDAATSAFSPLGDSWELIFVNDGSSDGTEGFLRAFVGSGRAPHATLVNFSRNFGKEPALLAGLRQARGSAVAFIDADLQQPPATLVEMYRLLEGHDEYDVVAACQRERPDHSLRSRLSAGFYGLFNRVSDITLEPGASDFRVFRREVADALLSLPECHRFTKGLFAWVGFRTLPYPYAPDERVSGKSRWSMRGLTRYALEGMVSFTTVPLRISGYVGAVAAVVGFVYIIFVLVDALVLRNTPAGYPTLLSVMLLLGGLILLSLGIIGEYVARIYLEGKRRPAYIAASIVSSDATNEDGRPTTSGMDARVPTPTR</sequence>
<dbReference type="SUPFAM" id="SSF53448">
    <property type="entry name" value="Nucleotide-diphospho-sugar transferases"/>
    <property type="match status" value="1"/>
</dbReference>
<dbReference type="Gene3D" id="3.90.550.10">
    <property type="entry name" value="Spore Coat Polysaccharide Biosynthesis Protein SpsA, Chain A"/>
    <property type="match status" value="1"/>
</dbReference>
<feature type="transmembrane region" description="Helical" evidence="3">
    <location>
        <begin position="264"/>
        <end position="290"/>
    </location>
</feature>
<keyword evidence="3" id="KW-0472">Membrane</keyword>
<name>A0ABU7RBN5_9ACTN</name>
<comment type="similarity">
    <text evidence="1">Belongs to the glycosyltransferase 2 family.</text>
</comment>
<feature type="region of interest" description="Disordered" evidence="2">
    <location>
        <begin position="312"/>
        <end position="333"/>
    </location>
</feature>
<evidence type="ECO:0000259" key="4">
    <source>
        <dbReference type="Pfam" id="PF00535"/>
    </source>
</evidence>
<dbReference type="RefSeq" id="WP_330958576.1">
    <property type="nucleotide sequence ID" value="NZ_JAZGJQ010000008.1"/>
</dbReference>
<evidence type="ECO:0000256" key="3">
    <source>
        <dbReference type="SAM" id="Phobius"/>
    </source>
</evidence>
<dbReference type="InterPro" id="IPR050256">
    <property type="entry name" value="Glycosyltransferase_2"/>
</dbReference>
<feature type="transmembrane region" description="Helical" evidence="3">
    <location>
        <begin position="231"/>
        <end position="252"/>
    </location>
</feature>
<keyword evidence="5" id="KW-0328">Glycosyltransferase</keyword>
<proteinExistence type="inferred from homology"/>
<keyword evidence="6" id="KW-1185">Reference proteome</keyword>
<keyword evidence="5" id="KW-0808">Transferase</keyword>
<dbReference type="PANTHER" id="PTHR48090">
    <property type="entry name" value="UNDECAPRENYL-PHOSPHATE 4-DEOXY-4-FORMAMIDO-L-ARABINOSE TRANSFERASE-RELATED"/>
    <property type="match status" value="1"/>
</dbReference>
<keyword evidence="3" id="KW-0812">Transmembrane</keyword>
<evidence type="ECO:0000256" key="1">
    <source>
        <dbReference type="ARBA" id="ARBA00006739"/>
    </source>
</evidence>
<organism evidence="5 6">
    <name type="scientific">Olsenella absiana</name>
    <dbReference type="NCBI Taxonomy" id="3115222"/>
    <lineage>
        <taxon>Bacteria</taxon>
        <taxon>Bacillati</taxon>
        <taxon>Actinomycetota</taxon>
        <taxon>Coriobacteriia</taxon>
        <taxon>Coriobacteriales</taxon>
        <taxon>Atopobiaceae</taxon>
        <taxon>Olsenella</taxon>
    </lineage>
</organism>
<evidence type="ECO:0000313" key="5">
    <source>
        <dbReference type="EMBL" id="MEE6147809.1"/>
    </source>
</evidence>
<reference evidence="5 6" key="1">
    <citation type="submission" date="2024-01" db="EMBL/GenBank/DDBJ databases">
        <title>Description of Olsenella sp. nov., isolated from pig feces.</title>
        <authorList>
            <person name="Chang Y.-H."/>
        </authorList>
    </citation>
    <scope>NUCLEOTIDE SEQUENCE [LARGE SCALE GENOMIC DNA]</scope>
    <source>
        <strain evidence="5 6">YH-ols2223</strain>
    </source>
</reference>
<dbReference type="GO" id="GO:0016757">
    <property type="term" value="F:glycosyltransferase activity"/>
    <property type="evidence" value="ECO:0007669"/>
    <property type="project" value="UniProtKB-KW"/>
</dbReference>
<dbReference type="CDD" id="cd04187">
    <property type="entry name" value="DPM1_like_bac"/>
    <property type="match status" value="1"/>
</dbReference>